<sequence length="40" mass="4848">MWFSKMLLIVLVVHIELIMLRNRVEELGWGGRFSFLERDL</sequence>
<reference evidence="1 2" key="1">
    <citation type="submission" date="2018-12" db="EMBL/GenBank/DDBJ databases">
        <authorList>
            <consortium name="Pathogen Informatics"/>
        </authorList>
    </citation>
    <scope>NUCLEOTIDE SEQUENCE [LARGE SCALE GENOMIC DNA]</scope>
    <source>
        <strain evidence="1 2">NCTC12905</strain>
    </source>
</reference>
<dbReference type="AlphaFoldDB" id="A0A448V3P0"/>
<organism evidence="1 2">
    <name type="scientific">Bartonella vinsonii</name>
    <name type="common">Rochalimaea vinsonii</name>
    <dbReference type="NCBI Taxonomy" id="33047"/>
    <lineage>
        <taxon>Bacteria</taxon>
        <taxon>Pseudomonadati</taxon>
        <taxon>Pseudomonadota</taxon>
        <taxon>Alphaproteobacteria</taxon>
        <taxon>Hyphomicrobiales</taxon>
        <taxon>Bartonellaceae</taxon>
        <taxon>Bartonella</taxon>
    </lineage>
</organism>
<name>A0A448V3P0_BARVI</name>
<evidence type="ECO:0000313" key="1">
    <source>
        <dbReference type="EMBL" id="VEJ44396.1"/>
    </source>
</evidence>
<dbReference type="EMBL" id="LR134529">
    <property type="protein sequence ID" value="VEJ44396.1"/>
    <property type="molecule type" value="Genomic_DNA"/>
</dbReference>
<proteinExistence type="predicted"/>
<evidence type="ECO:0000313" key="2">
    <source>
        <dbReference type="Proteomes" id="UP000274201"/>
    </source>
</evidence>
<dbReference type="Proteomes" id="UP000274201">
    <property type="component" value="Chromosome"/>
</dbReference>
<protein>
    <submittedName>
        <fullName evidence="1">Uncharacterized protein</fullName>
    </submittedName>
</protein>
<gene>
    <name evidence="1" type="ORF">NCTC12905_00032</name>
</gene>
<accession>A0A448V3P0</accession>